<accession>A0ABX1QD84</accession>
<feature type="transmembrane region" description="Helical" evidence="7">
    <location>
        <begin position="432"/>
        <end position="451"/>
    </location>
</feature>
<dbReference type="RefSeq" id="WP_169261517.1">
    <property type="nucleotide sequence ID" value="NZ_WTVQ01000031.1"/>
</dbReference>
<evidence type="ECO:0000313" key="9">
    <source>
        <dbReference type="Proteomes" id="UP000648984"/>
    </source>
</evidence>
<sequence length="488" mass="51533">MDMLLAYVGPVLYGGIGNLAAYLAAHVLLCLLPAFFIAGAMAALIPKETITRFLGRNSSKAVSYPAAAAAGSLLAVCSCTIVPLFAGIYNKGAGLGPAITFLFFAPAANILALVYTGGIIGPDLAVARLILSLIFGIGIGLIMALVFRDDDAAHDRATDTLFAAQGAEGMGRWAILFLFVWIALLLAGTLKLGILTGSYVEFDLPLSGAGAWQQSLDRLVPYDAGKGEEGVSVQGVVLIALLAAIGWSAWRGLENIQDGANVWTRISLVLIGVTLLLASLAVESTETGLHIGLTGKFFGVSIALGALYRIGSVRLSVDELRDWLWESWRFVKQIFPLLVVGVFIVGMIRVLIRPEWIEALAGSNSVLGNLTGVAFGVFMYFPTLVEVPIAKMFLDLGMHRGPLLAYLMSDPELSLQSILIISAIIGRKKTATYVGLVALFSASAGMTYGAWVNGVSVFVLALWLAGFIAVLAALLSVASRHSNALKGV</sequence>
<protein>
    <submittedName>
        <fullName evidence="8">Permease</fullName>
    </submittedName>
</protein>
<feature type="transmembrane region" description="Helical" evidence="7">
    <location>
        <begin position="403"/>
        <end position="425"/>
    </location>
</feature>
<feature type="transmembrane region" description="Helical" evidence="7">
    <location>
        <begin position="95"/>
        <end position="114"/>
    </location>
</feature>
<evidence type="ECO:0000313" key="8">
    <source>
        <dbReference type="EMBL" id="NMG76371.1"/>
    </source>
</evidence>
<dbReference type="PANTHER" id="PTHR43299">
    <property type="entry name" value="UPF0718 PROTEIN YRAQ"/>
    <property type="match status" value="1"/>
</dbReference>
<comment type="similarity">
    <text evidence="2">Belongs to the UPF0718 family.</text>
</comment>
<evidence type="ECO:0000256" key="2">
    <source>
        <dbReference type="ARBA" id="ARBA00006386"/>
    </source>
</evidence>
<keyword evidence="9" id="KW-1185">Reference proteome</keyword>
<dbReference type="EMBL" id="WTVQ01000031">
    <property type="protein sequence ID" value="NMG76371.1"/>
    <property type="molecule type" value="Genomic_DNA"/>
</dbReference>
<evidence type="ECO:0000256" key="6">
    <source>
        <dbReference type="ARBA" id="ARBA00023136"/>
    </source>
</evidence>
<keyword evidence="3" id="KW-1003">Cell membrane</keyword>
<comment type="subcellular location">
    <subcellularLocation>
        <location evidence="1">Cell membrane</location>
        <topology evidence="1">Multi-pass membrane protein</topology>
    </subcellularLocation>
</comment>
<dbReference type="PANTHER" id="PTHR43299:SF1">
    <property type="entry name" value="UPF0718 PROTEIN YRAQ"/>
    <property type="match status" value="1"/>
</dbReference>
<feature type="transmembrane region" description="Helical" evidence="7">
    <location>
        <begin position="126"/>
        <end position="147"/>
    </location>
</feature>
<feature type="transmembrane region" description="Helical" evidence="7">
    <location>
        <begin position="173"/>
        <end position="194"/>
    </location>
</feature>
<gene>
    <name evidence="8" type="ORF">GPA25_16550</name>
</gene>
<organism evidence="8 9">
    <name type="scientific">Aromatoleum diolicum</name>
    <dbReference type="NCBI Taxonomy" id="75796"/>
    <lineage>
        <taxon>Bacteria</taxon>
        <taxon>Pseudomonadati</taxon>
        <taxon>Pseudomonadota</taxon>
        <taxon>Betaproteobacteria</taxon>
        <taxon>Rhodocyclales</taxon>
        <taxon>Rhodocyclaceae</taxon>
        <taxon>Aromatoleum</taxon>
    </lineage>
</organism>
<dbReference type="Pfam" id="PF03773">
    <property type="entry name" value="ArsP_1"/>
    <property type="match status" value="1"/>
</dbReference>
<evidence type="ECO:0000256" key="7">
    <source>
        <dbReference type="SAM" id="Phobius"/>
    </source>
</evidence>
<proteinExistence type="inferred from homology"/>
<feature type="transmembrane region" description="Helical" evidence="7">
    <location>
        <begin position="289"/>
        <end position="310"/>
    </location>
</feature>
<evidence type="ECO:0000256" key="4">
    <source>
        <dbReference type="ARBA" id="ARBA00022692"/>
    </source>
</evidence>
<feature type="transmembrane region" description="Helical" evidence="7">
    <location>
        <begin position="364"/>
        <end position="383"/>
    </location>
</feature>
<evidence type="ECO:0000256" key="5">
    <source>
        <dbReference type="ARBA" id="ARBA00022989"/>
    </source>
</evidence>
<feature type="transmembrane region" description="Helical" evidence="7">
    <location>
        <begin position="330"/>
        <end position="352"/>
    </location>
</feature>
<feature type="transmembrane region" description="Helical" evidence="7">
    <location>
        <begin position="66"/>
        <end position="89"/>
    </location>
</feature>
<name>A0ABX1QD84_9RHOO</name>
<feature type="transmembrane region" description="Helical" evidence="7">
    <location>
        <begin position="262"/>
        <end position="282"/>
    </location>
</feature>
<keyword evidence="4 7" id="KW-0812">Transmembrane</keyword>
<feature type="transmembrane region" description="Helical" evidence="7">
    <location>
        <begin position="20"/>
        <end position="45"/>
    </location>
</feature>
<keyword evidence="6 7" id="KW-0472">Membrane</keyword>
<comment type="caution">
    <text evidence="8">The sequence shown here is derived from an EMBL/GenBank/DDBJ whole genome shotgun (WGS) entry which is preliminary data.</text>
</comment>
<evidence type="ECO:0000256" key="3">
    <source>
        <dbReference type="ARBA" id="ARBA00022475"/>
    </source>
</evidence>
<dbReference type="InterPro" id="IPR005524">
    <property type="entry name" value="DUF318"/>
</dbReference>
<dbReference type="Proteomes" id="UP000648984">
    <property type="component" value="Unassembled WGS sequence"/>
</dbReference>
<feature type="transmembrane region" description="Helical" evidence="7">
    <location>
        <begin position="231"/>
        <end position="250"/>
    </location>
</feature>
<keyword evidence="5 7" id="KW-1133">Transmembrane helix</keyword>
<reference evidence="8 9" key="1">
    <citation type="submission" date="2019-12" db="EMBL/GenBank/DDBJ databases">
        <title>Comparative genomics gives insights into the taxonomy of the Azoarcus-Aromatoleum group and reveals separate origins of nif in the plant-associated Azoarcus and non-plant-associated Aromatoleum sub-groups.</title>
        <authorList>
            <person name="Lafos M."/>
            <person name="Maluk M."/>
            <person name="Batista M."/>
            <person name="Junghare M."/>
            <person name="Carmona M."/>
            <person name="Faoro H."/>
            <person name="Cruz L.M."/>
            <person name="Battistoni F."/>
            <person name="De Souza E."/>
            <person name="Pedrosa F."/>
            <person name="Chen W.-M."/>
            <person name="Poole P.S."/>
            <person name="Dixon R.A."/>
            <person name="James E.K."/>
        </authorList>
    </citation>
    <scope>NUCLEOTIDE SEQUENCE [LARGE SCALE GENOMIC DNA]</scope>
    <source>
        <strain evidence="8 9">22Lin</strain>
    </source>
</reference>
<evidence type="ECO:0000256" key="1">
    <source>
        <dbReference type="ARBA" id="ARBA00004651"/>
    </source>
</evidence>
<feature type="transmembrane region" description="Helical" evidence="7">
    <location>
        <begin position="457"/>
        <end position="478"/>
    </location>
</feature>